<gene>
    <name evidence="3" type="ORF">ACFPOC_17440</name>
</gene>
<sequence>MPCPFVHLSLEERRQLARLREQKIAVAEIARRLGRHRSTIYRELKRNWWHDAEVPQAEGYWPMTAQQLTDGRRRSSCKLLRHPQLCAAVIERLKDGWSPEQIAGRLKLEPGHVLQLCHETIYRFVYSKDGQSQELARYLPERRRTRKSRHARKPRSLVFPETSRIHHRPEAVNARAEFGHWEADLMIFRKEHGPANVATVVERKSRFTVLFRNNDRRSKPLMGRLIDLLAPLPQPARQSFTFDRGLEFVSWRELEAGMGAKAWFCDPQAPWQKGSVENMNRRVRRYLPADTILLALADRSLRSICERLNATPRKCLGWRTPAEVFRQELLACEPWSG</sequence>
<name>A0ABW0SGX0_9RHOB</name>
<dbReference type="InterPro" id="IPR025246">
    <property type="entry name" value="IS30-like_HTH"/>
</dbReference>
<evidence type="ECO:0000259" key="2">
    <source>
        <dbReference type="PROSITE" id="PS50994"/>
    </source>
</evidence>
<organism evidence="3 4">
    <name type="scientific">Rubellimicrobium aerolatum</name>
    <dbReference type="NCBI Taxonomy" id="490979"/>
    <lineage>
        <taxon>Bacteria</taxon>
        <taxon>Pseudomonadati</taxon>
        <taxon>Pseudomonadota</taxon>
        <taxon>Alphaproteobacteria</taxon>
        <taxon>Rhodobacterales</taxon>
        <taxon>Roseobacteraceae</taxon>
        <taxon>Rubellimicrobium</taxon>
    </lineage>
</organism>
<keyword evidence="4" id="KW-1185">Reference proteome</keyword>
<evidence type="ECO:0000256" key="1">
    <source>
        <dbReference type="ARBA" id="ARBA00023172"/>
    </source>
</evidence>
<accession>A0ABW0SGX0</accession>
<dbReference type="Pfam" id="PF00665">
    <property type="entry name" value="rve"/>
    <property type="match status" value="1"/>
</dbReference>
<dbReference type="SUPFAM" id="SSF53098">
    <property type="entry name" value="Ribonuclease H-like"/>
    <property type="match status" value="1"/>
</dbReference>
<comment type="caution">
    <text evidence="3">The sequence shown here is derived from an EMBL/GenBank/DDBJ whole genome shotgun (WGS) entry which is preliminary data.</text>
</comment>
<reference evidence="4" key="1">
    <citation type="journal article" date="2019" name="Int. J. Syst. Evol. Microbiol.">
        <title>The Global Catalogue of Microorganisms (GCM) 10K type strain sequencing project: providing services to taxonomists for standard genome sequencing and annotation.</title>
        <authorList>
            <consortium name="The Broad Institute Genomics Platform"/>
            <consortium name="The Broad Institute Genome Sequencing Center for Infectious Disease"/>
            <person name="Wu L."/>
            <person name="Ma J."/>
        </authorList>
    </citation>
    <scope>NUCLEOTIDE SEQUENCE [LARGE SCALE GENOMIC DNA]</scope>
    <source>
        <strain evidence="4">KACC 11588</strain>
    </source>
</reference>
<protein>
    <submittedName>
        <fullName evidence="3">IS30 family transposase</fullName>
    </submittedName>
</protein>
<dbReference type="PROSITE" id="PS50994">
    <property type="entry name" value="INTEGRASE"/>
    <property type="match status" value="1"/>
</dbReference>
<dbReference type="RefSeq" id="WP_209843401.1">
    <property type="nucleotide sequence ID" value="NZ_JAGGJP010000031.1"/>
</dbReference>
<dbReference type="EMBL" id="JBHSNA010000029">
    <property type="protein sequence ID" value="MFC5568191.1"/>
    <property type="molecule type" value="Genomic_DNA"/>
</dbReference>
<dbReference type="PANTHER" id="PTHR10948:SF23">
    <property type="entry name" value="TRANSPOSASE INSI FOR INSERTION SEQUENCE ELEMENT IS30A-RELATED"/>
    <property type="match status" value="1"/>
</dbReference>
<dbReference type="Gene3D" id="1.10.10.60">
    <property type="entry name" value="Homeodomain-like"/>
    <property type="match status" value="1"/>
</dbReference>
<dbReference type="InterPro" id="IPR053392">
    <property type="entry name" value="Transposase_IS30-like"/>
</dbReference>
<feature type="domain" description="Integrase catalytic" evidence="2">
    <location>
        <begin position="165"/>
        <end position="329"/>
    </location>
</feature>
<dbReference type="InterPro" id="IPR001584">
    <property type="entry name" value="Integrase_cat-core"/>
</dbReference>
<dbReference type="NCBIfam" id="NF033563">
    <property type="entry name" value="transpos_IS30"/>
    <property type="match status" value="1"/>
</dbReference>
<dbReference type="Gene3D" id="3.30.420.10">
    <property type="entry name" value="Ribonuclease H-like superfamily/Ribonuclease H"/>
    <property type="match status" value="1"/>
</dbReference>
<dbReference type="InterPro" id="IPR012337">
    <property type="entry name" value="RNaseH-like_sf"/>
</dbReference>
<dbReference type="Pfam" id="PF13936">
    <property type="entry name" value="HTH_38"/>
    <property type="match status" value="1"/>
</dbReference>
<keyword evidence="1" id="KW-0233">DNA recombination</keyword>
<dbReference type="PANTHER" id="PTHR10948">
    <property type="entry name" value="TRANSPOSASE"/>
    <property type="match status" value="1"/>
</dbReference>
<evidence type="ECO:0000313" key="3">
    <source>
        <dbReference type="EMBL" id="MFC5568191.1"/>
    </source>
</evidence>
<dbReference type="Proteomes" id="UP001596056">
    <property type="component" value="Unassembled WGS sequence"/>
</dbReference>
<dbReference type="InterPro" id="IPR036397">
    <property type="entry name" value="RNaseH_sf"/>
</dbReference>
<evidence type="ECO:0000313" key="4">
    <source>
        <dbReference type="Proteomes" id="UP001596056"/>
    </source>
</evidence>
<dbReference type="InterPro" id="IPR051917">
    <property type="entry name" value="Transposase-Integrase"/>
</dbReference>
<proteinExistence type="predicted"/>